<name>A0A6A8KSQ8_9FIRM</name>
<sequence length="374" mass="39587">MSWEKSSYTTAGAALLSESLSGGALTITRAVSGTGIVETDLSAETTVSGETHELTILAIDTVKDGEETARKVSIQITGAESTYIMHQIGVYGRLNDDAEVLLFIMQDERGIEVPASSVNADFEIEIAALIAISNKAKIEIALSPQMQALMKLVKAEIEKHNAAADAHAATITAAVSAAVKNLSESGEILNEEQVKALIKEQVDGGTGGYYGSYELTLAADGWKPARSEDDYENAGGMDYYQCIYDAELSDSTSELVPVGVVSPGSFYTTTKAGVLNGCETHDGFIRFFAQRIPEADIQATVTLFGKGGGSGETGSVSIGQGLKRDASGAIAVRIGEGLDFDSANALTVRKETVMTSEDLLDEEETQQEIVDMLK</sequence>
<comment type="caution">
    <text evidence="1">The sequence shown here is derived from an EMBL/GenBank/DDBJ whole genome shotgun (WGS) entry which is preliminary data.</text>
</comment>
<protein>
    <submittedName>
        <fullName evidence="1">Uncharacterized protein</fullName>
    </submittedName>
</protein>
<accession>A0A6A8KSQ8</accession>
<dbReference type="Gene3D" id="2.10.25.20">
    <property type="entry name" value="reovirus attachment protein sigma1, domain 1"/>
    <property type="match status" value="1"/>
</dbReference>
<reference evidence="1 2" key="1">
    <citation type="journal article" date="2019" name="Nat. Med.">
        <title>A library of human gut bacterial isolates paired with longitudinal multiomics data enables mechanistic microbiome research.</title>
        <authorList>
            <person name="Poyet M."/>
            <person name="Groussin M."/>
            <person name="Gibbons S.M."/>
            <person name="Avila-Pacheco J."/>
            <person name="Jiang X."/>
            <person name="Kearney S.M."/>
            <person name="Perrotta A.R."/>
            <person name="Berdy B."/>
            <person name="Zhao S."/>
            <person name="Lieberman T.D."/>
            <person name="Swanson P.K."/>
            <person name="Smith M."/>
            <person name="Roesemann S."/>
            <person name="Alexander J.E."/>
            <person name="Rich S.A."/>
            <person name="Livny J."/>
            <person name="Vlamakis H."/>
            <person name="Clish C."/>
            <person name="Bullock K."/>
            <person name="Deik A."/>
            <person name="Scott J."/>
            <person name="Pierce K.A."/>
            <person name="Xavier R.J."/>
            <person name="Alm E.J."/>
        </authorList>
    </citation>
    <scope>NUCLEOTIDE SEQUENCE [LARGE SCALE GENOMIC DNA]</scope>
    <source>
        <strain evidence="1 2">BIOML-B9</strain>
    </source>
</reference>
<dbReference type="EMBL" id="WKQE01000027">
    <property type="protein sequence ID" value="MSC81897.1"/>
    <property type="molecule type" value="Genomic_DNA"/>
</dbReference>
<gene>
    <name evidence="1" type="ORF">GKD85_14010</name>
</gene>
<evidence type="ECO:0000313" key="1">
    <source>
        <dbReference type="EMBL" id="MSC81897.1"/>
    </source>
</evidence>
<proteinExistence type="predicted"/>
<dbReference type="AlphaFoldDB" id="A0A6A8KSQ8"/>
<organism evidence="1 2">
    <name type="scientific">Faecalibacterium prausnitzii</name>
    <dbReference type="NCBI Taxonomy" id="853"/>
    <lineage>
        <taxon>Bacteria</taxon>
        <taxon>Bacillati</taxon>
        <taxon>Bacillota</taxon>
        <taxon>Clostridia</taxon>
        <taxon>Eubacteriales</taxon>
        <taxon>Oscillospiraceae</taxon>
        <taxon>Faecalibacterium</taxon>
    </lineage>
</organism>
<evidence type="ECO:0000313" key="2">
    <source>
        <dbReference type="Proteomes" id="UP000477010"/>
    </source>
</evidence>
<dbReference type="Proteomes" id="UP000477010">
    <property type="component" value="Unassembled WGS sequence"/>
</dbReference>
<dbReference type="RefSeq" id="WP_154252765.1">
    <property type="nucleotide sequence ID" value="NZ_WKPZ01000029.1"/>
</dbReference>